<accession>A0A6S7BLF8</accession>
<evidence type="ECO:0000259" key="11">
    <source>
        <dbReference type="Pfam" id="PF05681"/>
    </source>
</evidence>
<feature type="domain" description="Fe-S hydro-lyase tartrate dehydratase beta-type catalytic" evidence="12">
    <location>
        <begin position="318"/>
        <end position="493"/>
    </location>
</feature>
<comment type="function">
    <text evidence="10">Catalyzes the reversible hydration of fumarate to (S)-malate.</text>
</comment>
<keyword evidence="5 10" id="KW-0004">4Fe-4S</keyword>
<dbReference type="PIRSF" id="PIRSF001394">
    <property type="entry name" value="Fe_dep_fumar_hy"/>
    <property type="match status" value="1"/>
</dbReference>
<dbReference type="RefSeq" id="WP_175193116.1">
    <property type="nucleotide sequence ID" value="NZ_CADIJO010000013.1"/>
</dbReference>
<evidence type="ECO:0000256" key="4">
    <source>
        <dbReference type="ARBA" id="ARBA00011738"/>
    </source>
</evidence>
<evidence type="ECO:0000256" key="9">
    <source>
        <dbReference type="ARBA" id="ARBA00023239"/>
    </source>
</evidence>
<keyword evidence="9 10" id="KW-0456">Lyase</keyword>
<evidence type="ECO:0000256" key="3">
    <source>
        <dbReference type="ARBA" id="ARBA00008876"/>
    </source>
</evidence>
<dbReference type="EMBL" id="CADIJO010000013">
    <property type="protein sequence ID" value="CAB3719631.1"/>
    <property type="molecule type" value="Genomic_DNA"/>
</dbReference>
<dbReference type="GO" id="GO:0046872">
    <property type="term" value="F:metal ion binding"/>
    <property type="evidence" value="ECO:0007669"/>
    <property type="project" value="UniProtKB-UniRule"/>
</dbReference>
<reference evidence="13 14" key="1">
    <citation type="submission" date="2020-04" db="EMBL/GenBank/DDBJ databases">
        <authorList>
            <person name="De Canck E."/>
        </authorList>
    </citation>
    <scope>NUCLEOTIDE SEQUENCE [LARGE SCALE GENOMIC DNA]</scope>
    <source>
        <strain evidence="13 14">LMG 3458</strain>
    </source>
</reference>
<organism evidence="13 14">
    <name type="scientific">Achromobacter deleyi</name>
    <dbReference type="NCBI Taxonomy" id="1353891"/>
    <lineage>
        <taxon>Bacteria</taxon>
        <taxon>Pseudomonadati</taxon>
        <taxon>Pseudomonadota</taxon>
        <taxon>Betaproteobacteria</taxon>
        <taxon>Burkholderiales</taxon>
        <taxon>Alcaligenaceae</taxon>
        <taxon>Achromobacter</taxon>
    </lineage>
</organism>
<evidence type="ECO:0000256" key="10">
    <source>
        <dbReference type="PIRNR" id="PIRNR001394"/>
    </source>
</evidence>
<dbReference type="Gene3D" id="3.20.130.10">
    <property type="entry name" value="Fe-S hydro-lyase, tartrate dehydratase beta-type, catalytic domain"/>
    <property type="match status" value="1"/>
</dbReference>
<dbReference type="GO" id="GO:0006091">
    <property type="term" value="P:generation of precursor metabolites and energy"/>
    <property type="evidence" value="ECO:0007669"/>
    <property type="project" value="InterPro"/>
</dbReference>
<evidence type="ECO:0000259" key="12">
    <source>
        <dbReference type="Pfam" id="PF05683"/>
    </source>
</evidence>
<dbReference type="NCBIfam" id="TIGR00723">
    <property type="entry name" value="ttdB_fumA_fumB"/>
    <property type="match status" value="1"/>
</dbReference>
<dbReference type="PANTHER" id="PTHR43351:SF2">
    <property type="entry name" value="L(+)-TARTRATE DEHYDRATASE SUBUNIT BETA-RELATED"/>
    <property type="match status" value="1"/>
</dbReference>
<dbReference type="Pfam" id="PF05683">
    <property type="entry name" value="Fumerase_C"/>
    <property type="match status" value="1"/>
</dbReference>
<name>A0A6S7BLF8_9BURK</name>
<keyword evidence="6 10" id="KW-0479">Metal-binding</keyword>
<gene>
    <name evidence="13" type="primary">fumB_2</name>
    <name evidence="13" type="ORF">LMG3458_03837</name>
</gene>
<evidence type="ECO:0000256" key="2">
    <source>
        <dbReference type="ARBA" id="ARBA00001966"/>
    </source>
</evidence>
<evidence type="ECO:0000313" key="13">
    <source>
        <dbReference type="EMBL" id="CAB3719631.1"/>
    </source>
</evidence>
<feature type="domain" description="Fe-S hydro-lyase tartrate dehydratase alpha-type catalytic" evidence="11">
    <location>
        <begin position="12"/>
        <end position="288"/>
    </location>
</feature>
<keyword evidence="7 10" id="KW-0408">Iron</keyword>
<dbReference type="AlphaFoldDB" id="A0A6S7BLF8"/>
<comment type="catalytic activity">
    <reaction evidence="1 10">
        <text>(S)-malate = fumarate + H2O</text>
        <dbReference type="Rhea" id="RHEA:12460"/>
        <dbReference type="ChEBI" id="CHEBI:15377"/>
        <dbReference type="ChEBI" id="CHEBI:15589"/>
        <dbReference type="ChEBI" id="CHEBI:29806"/>
        <dbReference type="EC" id="4.2.1.2"/>
    </reaction>
</comment>
<comment type="similarity">
    <text evidence="3 10">Belongs to the class-I fumarase family.</text>
</comment>
<comment type="subunit">
    <text evidence="4 10">Homodimer.</text>
</comment>
<evidence type="ECO:0000256" key="8">
    <source>
        <dbReference type="ARBA" id="ARBA00023014"/>
    </source>
</evidence>
<dbReference type="EC" id="4.2.1.2" evidence="10"/>
<evidence type="ECO:0000256" key="1">
    <source>
        <dbReference type="ARBA" id="ARBA00000929"/>
    </source>
</evidence>
<dbReference type="PANTHER" id="PTHR43351">
    <property type="entry name" value="L(+)-TARTRATE DEHYDRATASE SUBUNIT BETA"/>
    <property type="match status" value="1"/>
</dbReference>
<dbReference type="Proteomes" id="UP000494111">
    <property type="component" value="Unassembled WGS sequence"/>
</dbReference>
<dbReference type="InterPro" id="IPR011167">
    <property type="entry name" value="Fe_dep_fumarate_hydratase"/>
</dbReference>
<evidence type="ECO:0000256" key="6">
    <source>
        <dbReference type="ARBA" id="ARBA00022723"/>
    </source>
</evidence>
<evidence type="ECO:0000256" key="5">
    <source>
        <dbReference type="ARBA" id="ARBA00022485"/>
    </source>
</evidence>
<keyword evidence="8 10" id="KW-0411">Iron-sulfur</keyword>
<dbReference type="SUPFAM" id="SSF117457">
    <property type="entry name" value="FumA C-terminal domain-like"/>
    <property type="match status" value="1"/>
</dbReference>
<dbReference type="Pfam" id="PF05681">
    <property type="entry name" value="Fumerase"/>
    <property type="match status" value="1"/>
</dbReference>
<dbReference type="GO" id="GO:0051539">
    <property type="term" value="F:4 iron, 4 sulfur cluster binding"/>
    <property type="evidence" value="ECO:0007669"/>
    <property type="project" value="UniProtKB-UniRule"/>
</dbReference>
<dbReference type="GO" id="GO:0004333">
    <property type="term" value="F:fumarate hydratase activity"/>
    <property type="evidence" value="ECO:0007669"/>
    <property type="project" value="UniProtKB-UniRule"/>
</dbReference>
<dbReference type="NCBIfam" id="TIGR00722">
    <property type="entry name" value="ttdA_fumA_fumB"/>
    <property type="match status" value="1"/>
</dbReference>
<evidence type="ECO:0000313" key="14">
    <source>
        <dbReference type="Proteomes" id="UP000494111"/>
    </source>
</evidence>
<protein>
    <recommendedName>
        <fullName evidence="10">Fumarate hydratase class I</fullName>
        <ecNumber evidence="10">4.2.1.2</ecNumber>
    </recommendedName>
</protein>
<sequence>MRSLLASDIETSIAQALQAVSHTHPADFVRALKAAHDRESAPAARHALLQLLVNSKMSARARRPVCQDTGVAHVYARMGMDVRIRADGPGATPSLQALANRAVARAYGCAANPLRASMVQDPLGLRRNTRDNTPAVLHVELVEGDGLELTVVAKGGGGDVKARYAMLTPSDSVVDWVVAQLPGMGAGWCPPGVLGLGVGGTPEQAMALAKRSLFTPIDMPDLLARGPSNPEEHLRRDVYQRVNALRIGAQGLGGDTTVLDVKVATAPSHAALLPVALLPNCAATRYLTFHMPDTGPAALPESDPAIWDGIPDTLPASGGRRVDLDTLTRAEVGTWTAGETLLLSGKLLTGRDAAHKRMDDLLAQGRPLPVPLQNRALYYVGPVDPVAGEAVGPAGPTTAARMDKFMPRLLAASGLLVTIGKAERGPLAIQAIRDNGAAYLCAVGGAAYLVSQAVRAARVVAFADLGMEAIYEFEVRDMPVTVAIDARGRTVHTVYPIHEAA</sequence>
<dbReference type="InterPro" id="IPR004647">
    <property type="entry name" value="Fe-S_hydro-lyase_TtdB-typ_cat"/>
</dbReference>
<dbReference type="InterPro" id="IPR036660">
    <property type="entry name" value="Fe-S_hydroAse_TtdB_cat_sf"/>
</dbReference>
<evidence type="ECO:0000256" key="7">
    <source>
        <dbReference type="ARBA" id="ARBA00023004"/>
    </source>
</evidence>
<proteinExistence type="inferred from homology"/>
<comment type="cofactor">
    <cofactor evidence="2 10">
        <name>[4Fe-4S] cluster</name>
        <dbReference type="ChEBI" id="CHEBI:49883"/>
    </cofactor>
</comment>
<dbReference type="InterPro" id="IPR004646">
    <property type="entry name" value="Fe-S_hydro-lyase_TtdA-typ_cat"/>
</dbReference>